<dbReference type="GO" id="GO:0016798">
    <property type="term" value="F:hydrolase activity, acting on glycosyl bonds"/>
    <property type="evidence" value="ECO:0007669"/>
    <property type="project" value="InterPro"/>
</dbReference>
<reference evidence="3 4" key="1">
    <citation type="submission" date="2018-06" db="EMBL/GenBank/DDBJ databases">
        <authorList>
            <consortium name="Pathogen Informatics"/>
            <person name="Doyle S."/>
        </authorList>
    </citation>
    <scope>NUCLEOTIDE SEQUENCE [LARGE SCALE GENOMIC DNA]</scope>
    <source>
        <strain evidence="3 4">NCTC10343</strain>
    </source>
</reference>
<name>A0A0F0GCB2_PAEPO</name>
<gene>
    <name evidence="3" type="ORF">NCTC10343_03681</name>
</gene>
<evidence type="ECO:0000313" key="3">
    <source>
        <dbReference type="EMBL" id="SUA70802.1"/>
    </source>
</evidence>
<dbReference type="AlphaFoldDB" id="A0A0F0GCB2"/>
<proteinExistence type="predicted"/>
<dbReference type="Proteomes" id="UP000254400">
    <property type="component" value="Unassembled WGS sequence"/>
</dbReference>
<dbReference type="SUPFAM" id="SSF49785">
    <property type="entry name" value="Galactose-binding domain-like"/>
    <property type="match status" value="1"/>
</dbReference>
<dbReference type="InterPro" id="IPR003305">
    <property type="entry name" value="CenC_carb-bd"/>
</dbReference>
<evidence type="ECO:0000313" key="4">
    <source>
        <dbReference type="Proteomes" id="UP000254400"/>
    </source>
</evidence>
<dbReference type="RefSeq" id="WP_019687997.1">
    <property type="nucleotide sequence ID" value="NZ_CP009909.1"/>
</dbReference>
<sequence>MKPKKTGKSTATVRRGMNRSPIQSQPHALKKKRILPTQAVVRNGGFEDQDLTPWIANVSNVTGQIFITRTNPHSGNQAVRISANPGHSVSLRQTISDLRRGRRYRVTFWVRNLISPFGGRLQISLGEQTYTIQLNSLPSSQYERVSRTFSISGNSGTVSRDLVFRVTAQDTFATILLDDVSISRLR</sequence>
<accession>A0A0F0GCB2</accession>
<keyword evidence="1" id="KW-0378">Hydrolase</keyword>
<organism evidence="3 4">
    <name type="scientific">Paenibacillus polymyxa</name>
    <name type="common">Bacillus polymyxa</name>
    <dbReference type="NCBI Taxonomy" id="1406"/>
    <lineage>
        <taxon>Bacteria</taxon>
        <taxon>Bacillati</taxon>
        <taxon>Bacillota</taxon>
        <taxon>Bacilli</taxon>
        <taxon>Bacillales</taxon>
        <taxon>Paenibacillaceae</taxon>
        <taxon>Paenibacillus</taxon>
    </lineage>
</organism>
<evidence type="ECO:0000256" key="2">
    <source>
        <dbReference type="SAM" id="MobiDB-lite"/>
    </source>
</evidence>
<dbReference type="EMBL" id="UGSC01000001">
    <property type="protein sequence ID" value="SUA70802.1"/>
    <property type="molecule type" value="Genomic_DNA"/>
</dbReference>
<dbReference type="Pfam" id="PF02018">
    <property type="entry name" value="CBM_4_9"/>
    <property type="match status" value="1"/>
</dbReference>
<dbReference type="InterPro" id="IPR008979">
    <property type="entry name" value="Galactose-bd-like_sf"/>
</dbReference>
<protein>
    <submittedName>
        <fullName evidence="3">Carbohydrate binding domain</fullName>
    </submittedName>
</protein>
<feature type="region of interest" description="Disordered" evidence="2">
    <location>
        <begin position="1"/>
        <end position="31"/>
    </location>
</feature>
<evidence type="ECO:0000256" key="1">
    <source>
        <dbReference type="ARBA" id="ARBA00022801"/>
    </source>
</evidence>
<dbReference type="Gene3D" id="2.60.120.260">
    <property type="entry name" value="Galactose-binding domain-like"/>
    <property type="match status" value="1"/>
</dbReference>
<dbReference type="GeneID" id="93347018"/>